<keyword evidence="3" id="KW-0067">ATP-binding</keyword>
<dbReference type="InterPro" id="IPR027417">
    <property type="entry name" value="P-loop_NTPase"/>
</dbReference>
<dbReference type="Pfam" id="PF02384">
    <property type="entry name" value="N6_Mtase"/>
    <property type="match status" value="1"/>
</dbReference>
<dbReference type="KEGG" id="dpt:Deipr_2348"/>
<gene>
    <name evidence="3" type="ordered locus">Deipr_2348</name>
</gene>
<dbReference type="PANTHER" id="PTHR45629:SF7">
    <property type="entry name" value="DNA EXCISION REPAIR PROTEIN ERCC-6-RELATED"/>
    <property type="match status" value="1"/>
</dbReference>
<keyword evidence="3" id="KW-0347">Helicase</keyword>
<dbReference type="InterPro" id="IPR050496">
    <property type="entry name" value="SNF2_RAD54_helicase_repair"/>
</dbReference>
<dbReference type="SMART" id="SM00490">
    <property type="entry name" value="HELICc"/>
    <property type="match status" value="1"/>
</dbReference>
<geneLocation type="plasmid" evidence="3 4">
    <name>pDEIPR02</name>
</geneLocation>
<dbReference type="InterPro" id="IPR038718">
    <property type="entry name" value="SNF2-like_sf"/>
</dbReference>
<evidence type="ECO:0000259" key="2">
    <source>
        <dbReference type="PROSITE" id="PS51194"/>
    </source>
</evidence>
<organism evidence="3 4">
    <name type="scientific">Deinococcus proteolyticus (strain ATCC 35074 / DSM 20540 / JCM 6276 / NBRC 101906 / NCIMB 13154 / VKM Ac-1939 / CCM 2703 / MRP)</name>
    <dbReference type="NCBI Taxonomy" id="693977"/>
    <lineage>
        <taxon>Bacteria</taxon>
        <taxon>Thermotogati</taxon>
        <taxon>Deinococcota</taxon>
        <taxon>Deinococci</taxon>
        <taxon>Deinococcales</taxon>
        <taxon>Deinococcaceae</taxon>
        <taxon>Deinococcus</taxon>
    </lineage>
</organism>
<dbReference type="Gene3D" id="3.40.50.10810">
    <property type="entry name" value="Tandem AAA-ATPase domain"/>
    <property type="match status" value="1"/>
</dbReference>
<dbReference type="GO" id="GO:0008170">
    <property type="term" value="F:N-methyltransferase activity"/>
    <property type="evidence" value="ECO:0007669"/>
    <property type="project" value="InterPro"/>
</dbReference>
<accession>F0RQB3</accession>
<dbReference type="Pfam" id="PF00271">
    <property type="entry name" value="Helicase_C"/>
    <property type="match status" value="1"/>
</dbReference>
<evidence type="ECO:0000256" key="1">
    <source>
        <dbReference type="ARBA" id="ARBA00022747"/>
    </source>
</evidence>
<sequence>MNTSYALEVLTGFLALFGLNTPNLFPRLHLSKSRPAVPALPEQMNSELLSSTGENPDMVIQPGLSPLPTPTPMGVELTGAGEQARRTANALALEEARKREPDQDILRRYSGGGGIGESIDAYYTPQALAKLMWQMLEAGMKKPSKKRPYRARVLDPTCGSGALLIGAPEHTELTGVEYDKDAALIAEKILPHAAIYAVPFERFTTRSSVPSFDMAIMNPPFGNRGNTRDLHEPEESRSERYIMRQTIRRVSHGGLIAAVLPLNLFYGEQHQAFRRELLATTLPLHLIAVPTGAFKASGAGITTVIALLRRHDVGVAEAVEELTDEELTTLMVDYSQDMIQRQLIQKFIQGESVVMDNGKDGQREYALSSWSASCRLSSAHLITYGRYGQPLLEGDISESSLSTAAEQGIAAQKAKAVSLNSVLGTIRIRVPQLADKAAIRAAQAPLHAIADGTKTAGGRFVFRLGQWQPVDDFGSPIIKDAMRVTQELNFYLDALNQNRTEAPKLRGQVELLDREFQRKHGPYPVKQLTRLSHNYPLFGLLLASLGEEGLKLPEPKKVELPLTPGTPLETALQLADLLALTEANLMQYAGISQSDAEKLLKTHFAFTGELWVEKGVYFAGNALLRAELAQKQAQGYGGYEREALLRQADTFLSLVRRVPINDIRLSPRDPVIPVHILEAWVNAYLGSLKDEEPLVSVIRERGAVQLSRRGGADKEGQAAAAQFNQQRAQALEAYLNHKTQLERIEDKSKMTREEQAAARAVVIDDAQAYEDAVQNHFSGWLADSEFVQEMEEAYTWTRGANVRAQGSTRPLNITDWRGPTPHPYQAADVRIMAAVAGIINNYDVGLGKTFETLLLVAYLKQCGRARRPIICVPAGLVSNWAVSVQRALPSWRVTIVGMTPKVDREGKPVYKRKLDGSVMIDDQGEPIQEWTEDSPEIKKAKIAQLAAGTTDLIIMSRESFTGIGMQRDTRERMLRTDPQVMRDLTVQDRYDAADGKKHKKRDQLVRETETFGLLMSKVKVAHPGDLSFEMLGCDFIAHDEGHELRNIYDAPSVFGEKPQFLGSGGTAQRAIDAQHKGRYIREQGGQTYLFTASWVKNSPMEVFSMLSQVTDDLPNYGLLSQEVLVEQYLRIEPDIIAGRDGEVNIRPCVTGFQRLKELRGIISGYVITRSYGDPEVVKADGTPLDVPKAEAEEVMIDMHPEQSAAYAQLRAEARSADPRARGDKHPFAIMAKMRKLTVEPALMGLDCANPRFEAIAELVQQNRAEGHKAIVFMSIGEQGGAFERLKEVLVARGYPAREIEIVSSHTHKSSVERQDLQDRYNFGDLTLILGTDVLGQGFNLQYGTGMIINADIPWNFEEIRQRTGRGARQGNTLKKLRNIYLLQRGSFDSMTYTIMSGKKAWQQELWGDADELSNTAGGFNGEQMALLMSDDPDATKAQIDEKRGHLSELTAKAQLRRQMETLSAAIAVRNSLRSTVHIANERKLGWTANDHTLVTQKQRAFARLSQDVERLKDFPFGKLLKYRGEIAIYGELPLHIGLQVDIDGETWEVTSFGSEEATLVSPGGVHLNKDIRSLRGLPLKPSPYPEHYQEESLAQSTTMSWDAQAKIHIINPQGAALKPKDQEGVLTICLHGNAWELLDRPEAYTVRSHLNQGATVLHVMVRPDGSHLSILGVAVLCASPKGRERLLAVKESDALKEQFAQVAAQSIGANLIKSRVKAA</sequence>
<proteinExistence type="predicted"/>
<keyword evidence="1" id="KW-0680">Restriction system</keyword>
<dbReference type="Gene3D" id="3.40.50.300">
    <property type="entry name" value="P-loop containing nucleotide triphosphate hydrolases"/>
    <property type="match status" value="1"/>
</dbReference>
<dbReference type="HOGENOM" id="CLU_240309_0_0_0"/>
<evidence type="ECO:0000313" key="4">
    <source>
        <dbReference type="Proteomes" id="UP000007718"/>
    </source>
</evidence>
<dbReference type="GO" id="GO:0004386">
    <property type="term" value="F:helicase activity"/>
    <property type="evidence" value="ECO:0007669"/>
    <property type="project" value="UniProtKB-KW"/>
</dbReference>
<dbReference type="GO" id="GO:0003677">
    <property type="term" value="F:DNA binding"/>
    <property type="evidence" value="ECO:0007669"/>
    <property type="project" value="InterPro"/>
</dbReference>
<dbReference type="SMART" id="SM00487">
    <property type="entry name" value="DEXDc"/>
    <property type="match status" value="1"/>
</dbReference>
<protein>
    <submittedName>
        <fullName evidence="3">Helicase domain protein</fullName>
    </submittedName>
</protein>
<dbReference type="CDD" id="cd02440">
    <property type="entry name" value="AdoMet_MTases"/>
    <property type="match status" value="1"/>
</dbReference>
<dbReference type="Proteomes" id="UP000007718">
    <property type="component" value="Plasmid pDEIPR02"/>
</dbReference>
<dbReference type="SUPFAM" id="SSF53335">
    <property type="entry name" value="S-adenosyl-L-methionine-dependent methyltransferases"/>
    <property type="match status" value="1"/>
</dbReference>
<evidence type="ECO:0000313" key="3">
    <source>
        <dbReference type="EMBL" id="ADY27472.1"/>
    </source>
</evidence>
<dbReference type="GO" id="GO:0009307">
    <property type="term" value="P:DNA restriction-modification system"/>
    <property type="evidence" value="ECO:0007669"/>
    <property type="project" value="UniProtKB-KW"/>
</dbReference>
<reference evidence="4" key="1">
    <citation type="submission" date="2011-02" db="EMBL/GenBank/DDBJ databases">
        <title>The complete sequence of plasmid2 of Deinococcus proteolyticus DSM 20540.</title>
        <authorList>
            <consortium name="US DOE Joint Genome Institute (JGI-PGF)"/>
            <person name="Lucas S."/>
            <person name="Copeland A."/>
            <person name="Lapidus A."/>
            <person name="Bruce D."/>
            <person name="Goodwin L."/>
            <person name="Pitluck S."/>
            <person name="Kyrpides N."/>
            <person name="Mavromatis K."/>
            <person name="Pagani I."/>
            <person name="Ivanova N."/>
            <person name="Ovchinnikova G."/>
            <person name="Zeytun A."/>
            <person name="Detter J.C."/>
            <person name="Han C."/>
            <person name="Land M."/>
            <person name="Hauser L."/>
            <person name="Markowitz V."/>
            <person name="Cheng J.-F."/>
            <person name="Hugenholtz P."/>
            <person name="Woyke T."/>
            <person name="Wu D."/>
            <person name="Pukall R."/>
            <person name="Steenblock K."/>
            <person name="Brambilla E."/>
            <person name="Klenk H.-P."/>
            <person name="Eisen J.A."/>
        </authorList>
    </citation>
    <scope>NUCLEOTIDE SEQUENCE [LARGE SCALE GENOMIC DNA]</scope>
    <source>
        <strain evidence="4">ATCC 35074 / DSM 20540 / JCM 6276 / NBRC 101906 / NCIMB 13154 / VKM Ac-1939 / CCM 2703 / MRP</strain>
        <plasmid evidence="4">Plasmid pDEIPR02</plasmid>
    </source>
</reference>
<dbReference type="InterPro" id="IPR001650">
    <property type="entry name" value="Helicase_C-like"/>
</dbReference>
<dbReference type="PANTHER" id="PTHR45629">
    <property type="entry name" value="SNF2/RAD54 FAMILY MEMBER"/>
    <property type="match status" value="1"/>
</dbReference>
<reference evidence="3 4" key="2">
    <citation type="journal article" date="2012" name="Stand. Genomic Sci.">
        <title>Complete genome sequence of the orange-red pigmented, radioresistant Deinococcus proteolyticus type strain (MRP(T)).</title>
        <authorList>
            <person name="Copeland A."/>
            <person name="Zeytun A."/>
            <person name="Yassawong M."/>
            <person name="Nolan M."/>
            <person name="Lucas S."/>
            <person name="Hammon N."/>
            <person name="Deshpande S."/>
            <person name="Cheng J.F."/>
            <person name="Han C."/>
            <person name="Tapia R."/>
            <person name="Goodwin L.A."/>
            <person name="Pitluck S."/>
            <person name="Mavromatis K."/>
            <person name="Liolios K."/>
            <person name="Pagani I."/>
            <person name="Ivanova N."/>
            <person name="Mikhailova N."/>
            <person name="Pati A."/>
            <person name="Chen A."/>
            <person name="Palaniappan K."/>
            <person name="Land M."/>
            <person name="Hauser L."/>
            <person name="Jeffries C.D."/>
            <person name="Brambilla E.M."/>
            <person name="Rohde M."/>
            <person name="Sikorski J."/>
            <person name="Pukall R."/>
            <person name="Goker M."/>
            <person name="Detter J.C."/>
            <person name="Woyke T."/>
            <person name="Bristow J."/>
            <person name="Eisen J.A."/>
            <person name="Markowitz V."/>
            <person name="Hugenholtz P."/>
            <person name="Kyrpides N.C."/>
            <person name="Klenk H.P."/>
            <person name="Lapidus A."/>
        </authorList>
    </citation>
    <scope>NUCLEOTIDE SEQUENCE [LARGE SCALE GENOMIC DNA]</scope>
    <source>
        <strain evidence="4">ATCC 35074 / DSM 20540 / JCM 6276 / NBRC 101906 / NCIMB 13154 / VKM Ac-1939 / CCM 2703 / MRP</strain>
        <plasmid evidence="4">Plasmid pDEIPR02</plasmid>
    </source>
</reference>
<dbReference type="GO" id="GO:0032259">
    <property type="term" value="P:methylation"/>
    <property type="evidence" value="ECO:0007669"/>
    <property type="project" value="InterPro"/>
</dbReference>
<dbReference type="SUPFAM" id="SSF52540">
    <property type="entry name" value="P-loop containing nucleoside triphosphate hydrolases"/>
    <property type="match status" value="2"/>
</dbReference>
<keyword evidence="4" id="KW-1185">Reference proteome</keyword>
<dbReference type="InterPro" id="IPR003356">
    <property type="entry name" value="DNA_methylase_A-5"/>
</dbReference>
<dbReference type="PRINTS" id="PR00507">
    <property type="entry name" value="N12N6MTFRASE"/>
</dbReference>
<dbReference type="RefSeq" id="WP_013615826.1">
    <property type="nucleotide sequence ID" value="NC_015162.1"/>
</dbReference>
<name>F0RQB3_DEIPM</name>
<dbReference type="InterPro" id="IPR014001">
    <property type="entry name" value="Helicase_ATP-bd"/>
</dbReference>
<dbReference type="InterPro" id="IPR002052">
    <property type="entry name" value="DNA_methylase_N6_adenine_CS"/>
</dbReference>
<keyword evidence="3" id="KW-0378">Hydrolase</keyword>
<dbReference type="Gene3D" id="3.40.50.150">
    <property type="entry name" value="Vaccinia Virus protein VP39"/>
    <property type="match status" value="1"/>
</dbReference>
<dbReference type="EMBL" id="CP002538">
    <property type="protein sequence ID" value="ADY27472.1"/>
    <property type="molecule type" value="Genomic_DNA"/>
</dbReference>
<dbReference type="PROSITE" id="PS51194">
    <property type="entry name" value="HELICASE_CTER"/>
    <property type="match status" value="1"/>
</dbReference>
<dbReference type="PROSITE" id="PS00092">
    <property type="entry name" value="N6_MTASE"/>
    <property type="match status" value="1"/>
</dbReference>
<dbReference type="InterPro" id="IPR029063">
    <property type="entry name" value="SAM-dependent_MTases_sf"/>
</dbReference>
<keyword evidence="3" id="KW-0547">Nucleotide-binding</keyword>
<keyword evidence="3" id="KW-0614">Plasmid</keyword>
<feature type="domain" description="Helicase C-terminal" evidence="2">
    <location>
        <begin position="1251"/>
        <end position="1413"/>
    </location>
</feature>